<evidence type="ECO:0000313" key="2">
    <source>
        <dbReference type="EMBL" id="SVA86181.1"/>
    </source>
</evidence>
<keyword evidence="1" id="KW-0175">Coiled coil</keyword>
<dbReference type="EMBL" id="UINC01020549">
    <property type="protein sequence ID" value="SVA86181.1"/>
    <property type="molecule type" value="Genomic_DNA"/>
</dbReference>
<gene>
    <name evidence="2" type="ORF">METZ01_LOCUS139035</name>
</gene>
<proteinExistence type="predicted"/>
<feature type="non-terminal residue" evidence="2">
    <location>
        <position position="375"/>
    </location>
</feature>
<protein>
    <submittedName>
        <fullName evidence="2">Uncharacterized protein</fullName>
    </submittedName>
</protein>
<reference evidence="2" key="1">
    <citation type="submission" date="2018-05" db="EMBL/GenBank/DDBJ databases">
        <authorList>
            <person name="Lanie J.A."/>
            <person name="Ng W.-L."/>
            <person name="Kazmierczak K.M."/>
            <person name="Andrzejewski T.M."/>
            <person name="Davidsen T.M."/>
            <person name="Wayne K.J."/>
            <person name="Tettelin H."/>
            <person name="Glass J.I."/>
            <person name="Rusch D."/>
            <person name="Podicherti R."/>
            <person name="Tsui H.-C.T."/>
            <person name="Winkler M.E."/>
        </authorList>
    </citation>
    <scope>NUCLEOTIDE SEQUENCE</scope>
</reference>
<name>A0A381ZB61_9ZZZZ</name>
<dbReference type="InterPro" id="IPR032638">
    <property type="entry name" value="Porin_5"/>
</dbReference>
<feature type="coiled-coil region" evidence="1">
    <location>
        <begin position="51"/>
        <end position="78"/>
    </location>
</feature>
<sequence>VTQVGHLDGGLSELFFERIGEIGMNRTVGLLGLLSLLITSTVSAAVSDEEFQDVKALLQQALVRIKQLEASNAQTNATVLELAKSNVTTAAAIVTLADDNEQTIAAGKEPVSWAKRISWSGDFRYRYQNDDIDIFADDRNRQRIRVRSAMATKLTESIDTVFGIATAGDSPVTSNLTLGNSGSSKQIKLDLAYFDWEAINNLNVRGGKFDLTFALPGESLMQWDSDWRPEGMDVAYKGETFFAQFLGTWLESDSNLSKEYAWIVQAGAKFNLGPARLKVGLSYTDIDAAERECFFKPAVDGSCFGNNIDPAANTYLFDFEVYDVFAEVGFNIGKVPIAAWVDYIKNNDAPIYDQGYQLGLQLGKAQNRGSWQIKY</sequence>
<dbReference type="Pfam" id="PF16930">
    <property type="entry name" value="Porin_5"/>
    <property type="match status" value="1"/>
</dbReference>
<dbReference type="AlphaFoldDB" id="A0A381ZB61"/>
<organism evidence="2">
    <name type="scientific">marine metagenome</name>
    <dbReference type="NCBI Taxonomy" id="408172"/>
    <lineage>
        <taxon>unclassified sequences</taxon>
        <taxon>metagenomes</taxon>
        <taxon>ecological metagenomes</taxon>
    </lineage>
</organism>
<dbReference type="SUPFAM" id="SSF56935">
    <property type="entry name" value="Porins"/>
    <property type="match status" value="1"/>
</dbReference>
<feature type="non-terminal residue" evidence="2">
    <location>
        <position position="1"/>
    </location>
</feature>
<evidence type="ECO:0000256" key="1">
    <source>
        <dbReference type="SAM" id="Coils"/>
    </source>
</evidence>
<accession>A0A381ZB61</accession>